<evidence type="ECO:0000313" key="3">
    <source>
        <dbReference type="Proteomes" id="UP001151760"/>
    </source>
</evidence>
<keyword evidence="2" id="KW-0695">RNA-directed DNA polymerase</keyword>
<dbReference type="InterPro" id="IPR021109">
    <property type="entry name" value="Peptidase_aspartic_dom_sf"/>
</dbReference>
<accession>A0ABQ4WD47</accession>
<keyword evidence="2" id="KW-0808">Transferase</keyword>
<proteinExistence type="predicted"/>
<protein>
    <submittedName>
        <fullName evidence="2">Reverse transcriptase domain-containing protein</fullName>
    </submittedName>
</protein>
<dbReference type="PANTHER" id="PTHR33067:SF35">
    <property type="entry name" value="ASPARTIC PEPTIDASE DDI1-TYPE DOMAIN-CONTAINING PROTEIN"/>
    <property type="match status" value="1"/>
</dbReference>
<evidence type="ECO:0000313" key="2">
    <source>
        <dbReference type="EMBL" id="GJS50781.1"/>
    </source>
</evidence>
<name>A0ABQ4WD47_9ASTR</name>
<keyword evidence="1" id="KW-0175">Coiled coil</keyword>
<gene>
    <name evidence="2" type="ORF">Tco_0624143</name>
</gene>
<dbReference type="Gene3D" id="2.40.70.10">
    <property type="entry name" value="Acid Proteases"/>
    <property type="match status" value="1"/>
</dbReference>
<evidence type="ECO:0000256" key="1">
    <source>
        <dbReference type="SAM" id="Coils"/>
    </source>
</evidence>
<reference evidence="2" key="1">
    <citation type="journal article" date="2022" name="Int. J. Mol. Sci.">
        <title>Draft Genome of Tanacetum Coccineum: Genomic Comparison of Closely Related Tanacetum-Family Plants.</title>
        <authorList>
            <person name="Yamashiro T."/>
            <person name="Shiraishi A."/>
            <person name="Nakayama K."/>
            <person name="Satake H."/>
        </authorList>
    </citation>
    <scope>NUCLEOTIDE SEQUENCE</scope>
</reference>
<dbReference type="EMBL" id="BQNB010008540">
    <property type="protein sequence ID" value="GJS50781.1"/>
    <property type="molecule type" value="Genomic_DNA"/>
</dbReference>
<organism evidence="2 3">
    <name type="scientific">Tanacetum coccineum</name>
    <dbReference type="NCBI Taxonomy" id="301880"/>
    <lineage>
        <taxon>Eukaryota</taxon>
        <taxon>Viridiplantae</taxon>
        <taxon>Streptophyta</taxon>
        <taxon>Embryophyta</taxon>
        <taxon>Tracheophyta</taxon>
        <taxon>Spermatophyta</taxon>
        <taxon>Magnoliopsida</taxon>
        <taxon>eudicotyledons</taxon>
        <taxon>Gunneridae</taxon>
        <taxon>Pentapetalae</taxon>
        <taxon>asterids</taxon>
        <taxon>campanulids</taxon>
        <taxon>Asterales</taxon>
        <taxon>Asteraceae</taxon>
        <taxon>Asteroideae</taxon>
        <taxon>Anthemideae</taxon>
        <taxon>Anthemidinae</taxon>
        <taxon>Tanacetum</taxon>
    </lineage>
</organism>
<comment type="caution">
    <text evidence="2">The sequence shown here is derived from an EMBL/GenBank/DDBJ whole genome shotgun (WGS) entry which is preliminary data.</text>
</comment>
<dbReference type="GO" id="GO:0003964">
    <property type="term" value="F:RNA-directed DNA polymerase activity"/>
    <property type="evidence" value="ECO:0007669"/>
    <property type="project" value="UniProtKB-KW"/>
</dbReference>
<dbReference type="PANTHER" id="PTHR33067">
    <property type="entry name" value="RNA-DIRECTED DNA POLYMERASE-RELATED"/>
    <property type="match status" value="1"/>
</dbReference>
<keyword evidence="3" id="KW-1185">Reference proteome</keyword>
<sequence length="398" mass="45860">MQVGEIHNFKQEEGETLCQTWERFNDILFKCPFHDLNDYQKERAYHSNKWHHEESDRKTSNNNSNCLSTITEKLINLNHDMNDLRKNIHKIHQRFSKEFRHEEVKSIKAWETKPMNNLKETLEQYLEESRLGNPRLVNMVIKMADRSMQYPKGIVENVLVKICKFIFPVDFVTLDIIEDNKVPIILRRPMLATAHARIDVWGGGGISLEVGKEQIIFNANEGATPVTVSPICVIKDFDDNDLLLDYEDPGAILLSSNKYPGKKWDPVGEFQDSNDNLSVGIYDFVAIDDLWDDLDPGALTNEQPLKPKFLSSLSKELEFDVSLARFHVVKRDKNQVCLLCEVILKQIPAFNFFCASFELITAIEITWKWVLSGLQREGMGRHPLAVPGFCWAGKMEFG</sequence>
<dbReference type="Proteomes" id="UP001151760">
    <property type="component" value="Unassembled WGS sequence"/>
</dbReference>
<reference evidence="2" key="2">
    <citation type="submission" date="2022-01" db="EMBL/GenBank/DDBJ databases">
        <authorList>
            <person name="Yamashiro T."/>
            <person name="Shiraishi A."/>
            <person name="Satake H."/>
            <person name="Nakayama K."/>
        </authorList>
    </citation>
    <scope>NUCLEOTIDE SEQUENCE</scope>
</reference>
<feature type="coiled-coil region" evidence="1">
    <location>
        <begin position="67"/>
        <end position="94"/>
    </location>
</feature>
<keyword evidence="2" id="KW-0548">Nucleotidyltransferase</keyword>